<dbReference type="InterPro" id="IPR000847">
    <property type="entry name" value="LysR_HTH_N"/>
</dbReference>
<keyword evidence="8" id="KW-1185">Reference proteome</keyword>
<feature type="domain" description="HTH lysR-type" evidence="6">
    <location>
        <begin position="1"/>
        <end position="58"/>
    </location>
</feature>
<comment type="caution">
    <text evidence="7">The sequence shown here is derived from an EMBL/GenBank/DDBJ whole genome shotgun (WGS) entry which is preliminary data.</text>
</comment>
<dbReference type="PROSITE" id="PS50931">
    <property type="entry name" value="HTH_LYSR"/>
    <property type="match status" value="1"/>
</dbReference>
<comment type="similarity">
    <text evidence="1">Belongs to the LysR transcriptional regulatory family.</text>
</comment>
<gene>
    <name evidence="7" type="ORF">J2Z79_001546</name>
</gene>
<dbReference type="Gene3D" id="1.10.10.10">
    <property type="entry name" value="Winged helix-like DNA-binding domain superfamily/Winged helix DNA-binding domain"/>
    <property type="match status" value="1"/>
</dbReference>
<dbReference type="InterPro" id="IPR036390">
    <property type="entry name" value="WH_DNA-bd_sf"/>
</dbReference>
<dbReference type="PRINTS" id="PR00039">
    <property type="entry name" value="HTHLYSR"/>
</dbReference>
<dbReference type="PANTHER" id="PTHR30346">
    <property type="entry name" value="TRANSCRIPTIONAL DUAL REGULATOR HCAR-RELATED"/>
    <property type="match status" value="1"/>
</dbReference>
<protein>
    <submittedName>
        <fullName evidence="7">DNA-binding transcriptional LysR family regulator</fullName>
    </submittedName>
</protein>
<keyword evidence="2" id="KW-0805">Transcription regulation</keyword>
<dbReference type="Pfam" id="PF00126">
    <property type="entry name" value="HTH_1"/>
    <property type="match status" value="1"/>
</dbReference>
<dbReference type="SUPFAM" id="SSF53850">
    <property type="entry name" value="Periplasmic binding protein-like II"/>
    <property type="match status" value="2"/>
</dbReference>
<dbReference type="SUPFAM" id="SSF46785">
    <property type="entry name" value="Winged helix' DNA-binding domain"/>
    <property type="match status" value="1"/>
</dbReference>
<dbReference type="CDD" id="cd05466">
    <property type="entry name" value="PBP2_LTTR_substrate"/>
    <property type="match status" value="1"/>
</dbReference>
<evidence type="ECO:0000256" key="2">
    <source>
        <dbReference type="ARBA" id="ARBA00023015"/>
    </source>
</evidence>
<keyword evidence="3 7" id="KW-0238">DNA-binding</keyword>
<organism evidence="7 8">
    <name type="scientific">Symbiobacterium terraclitae</name>
    <dbReference type="NCBI Taxonomy" id="557451"/>
    <lineage>
        <taxon>Bacteria</taxon>
        <taxon>Bacillati</taxon>
        <taxon>Bacillota</taxon>
        <taxon>Clostridia</taxon>
        <taxon>Eubacteriales</taxon>
        <taxon>Symbiobacteriaceae</taxon>
        <taxon>Symbiobacterium</taxon>
    </lineage>
</organism>
<evidence type="ECO:0000313" key="7">
    <source>
        <dbReference type="EMBL" id="MBP2018147.1"/>
    </source>
</evidence>
<dbReference type="Proteomes" id="UP001519289">
    <property type="component" value="Unassembled WGS sequence"/>
</dbReference>
<dbReference type="EMBL" id="JAGGLG010000010">
    <property type="protein sequence ID" value="MBP2018147.1"/>
    <property type="molecule type" value="Genomic_DNA"/>
</dbReference>
<reference evidence="7 8" key="1">
    <citation type="submission" date="2021-03" db="EMBL/GenBank/DDBJ databases">
        <title>Genomic Encyclopedia of Type Strains, Phase IV (KMG-IV): sequencing the most valuable type-strain genomes for metagenomic binning, comparative biology and taxonomic classification.</title>
        <authorList>
            <person name="Goeker M."/>
        </authorList>
    </citation>
    <scope>NUCLEOTIDE SEQUENCE [LARGE SCALE GENOMIC DNA]</scope>
    <source>
        <strain evidence="7 8">DSM 27138</strain>
    </source>
</reference>
<dbReference type="Pfam" id="PF03466">
    <property type="entry name" value="LysR_substrate"/>
    <property type="match status" value="2"/>
</dbReference>
<evidence type="ECO:0000259" key="6">
    <source>
        <dbReference type="PROSITE" id="PS50931"/>
    </source>
</evidence>
<dbReference type="InterPro" id="IPR005119">
    <property type="entry name" value="LysR_subst-bd"/>
</dbReference>
<dbReference type="PANTHER" id="PTHR30346:SF29">
    <property type="entry name" value="LYSR SUBSTRATE-BINDING"/>
    <property type="match status" value="1"/>
</dbReference>
<dbReference type="GO" id="GO:0003677">
    <property type="term" value="F:DNA binding"/>
    <property type="evidence" value="ECO:0007669"/>
    <property type="project" value="UniProtKB-KW"/>
</dbReference>
<dbReference type="RefSeq" id="WP_209466284.1">
    <property type="nucleotide sequence ID" value="NZ_JAGGLG010000010.1"/>
</dbReference>
<sequence>MNLHHIRYFVSVARHRSFTRAAAENMVAQPSLSQQIRRLEEELGAPLFDRSQTPVRLTDAGEALLPHAEAILRQVEAARAAVEERLGLRSGRLVLGSLPMTGSRLLPRAITAYRRRYPGIQVILREESTLRLTELALSGETDLTLTTLPPGSPDLDWQPLLTEPILLALPPDHPLAAAWRQQEGDRQQTVPAQGPTSNPADWAAQLPADLPGGSPPPCQAGAEGGASPHPPAGQPGVPLSAVADEPFLVMKPGYGFRDLVLAACHAAGFAPRIAFESAQIETLQAMVAAGLGVTLVPQMATDRSLNPSPAFVPLAGLPLTRTLALVWRRDRPLPRSAEAFLQLSSELWPSSHDFQRLPETWKAPSSS</sequence>
<feature type="compositionally biased region" description="Polar residues" evidence="5">
    <location>
        <begin position="187"/>
        <end position="199"/>
    </location>
</feature>
<accession>A0ABS4JRH4</accession>
<dbReference type="Gene3D" id="3.40.190.290">
    <property type="match status" value="2"/>
</dbReference>
<evidence type="ECO:0000256" key="5">
    <source>
        <dbReference type="SAM" id="MobiDB-lite"/>
    </source>
</evidence>
<evidence type="ECO:0000256" key="3">
    <source>
        <dbReference type="ARBA" id="ARBA00023125"/>
    </source>
</evidence>
<feature type="region of interest" description="Disordered" evidence="5">
    <location>
        <begin position="180"/>
        <end position="238"/>
    </location>
</feature>
<evidence type="ECO:0000313" key="8">
    <source>
        <dbReference type="Proteomes" id="UP001519289"/>
    </source>
</evidence>
<evidence type="ECO:0000256" key="4">
    <source>
        <dbReference type="ARBA" id="ARBA00023163"/>
    </source>
</evidence>
<dbReference type="InterPro" id="IPR036388">
    <property type="entry name" value="WH-like_DNA-bd_sf"/>
</dbReference>
<evidence type="ECO:0000256" key="1">
    <source>
        <dbReference type="ARBA" id="ARBA00009437"/>
    </source>
</evidence>
<name>A0ABS4JRH4_9FIRM</name>
<keyword evidence="4" id="KW-0804">Transcription</keyword>
<proteinExistence type="inferred from homology"/>